<comment type="caution">
    <text evidence="1">The sequence shown here is derived from an EMBL/GenBank/DDBJ whole genome shotgun (WGS) entry which is preliminary data.</text>
</comment>
<dbReference type="AlphaFoldDB" id="A0A970B3C9"/>
<reference evidence="1" key="1">
    <citation type="submission" date="2020-03" db="EMBL/GenBank/DDBJ databases">
        <title>Solimonas marina sp. nov., isolated from deep seawater of the Pacific Ocean.</title>
        <authorList>
            <person name="Liu X."/>
            <person name="Lai Q."/>
            <person name="Sun F."/>
            <person name="Gai Y."/>
            <person name="Li G."/>
            <person name="Shao Z."/>
        </authorList>
    </citation>
    <scope>NUCLEOTIDE SEQUENCE</scope>
    <source>
        <strain evidence="1">C16B3</strain>
    </source>
</reference>
<accession>A0A970B3C9</accession>
<dbReference type="Gene3D" id="2.40.360.10">
    <property type="entry name" value="YmcC-like"/>
    <property type="match status" value="1"/>
</dbReference>
<dbReference type="InterPro" id="IPR021308">
    <property type="entry name" value="GfcB"/>
</dbReference>
<dbReference type="Proteomes" id="UP000653472">
    <property type="component" value="Unassembled WGS sequence"/>
</dbReference>
<dbReference type="RefSeq" id="WP_168146349.1">
    <property type="nucleotide sequence ID" value="NZ_JAAVXB010000001.1"/>
</dbReference>
<protein>
    <submittedName>
        <fullName evidence="1">YjbF family lipoprotein</fullName>
    </submittedName>
</protein>
<dbReference type="Pfam" id="PF11102">
    <property type="entry name" value="YjbF"/>
    <property type="match status" value="1"/>
</dbReference>
<evidence type="ECO:0000313" key="2">
    <source>
        <dbReference type="Proteomes" id="UP000653472"/>
    </source>
</evidence>
<name>A0A970B3C9_9GAMM</name>
<organism evidence="1 2">
    <name type="scientific">Solimonas marina</name>
    <dbReference type="NCBI Taxonomy" id="2714601"/>
    <lineage>
        <taxon>Bacteria</taxon>
        <taxon>Pseudomonadati</taxon>
        <taxon>Pseudomonadota</taxon>
        <taxon>Gammaproteobacteria</taxon>
        <taxon>Nevskiales</taxon>
        <taxon>Nevskiaceae</taxon>
        <taxon>Solimonas</taxon>
    </lineage>
</organism>
<gene>
    <name evidence="1" type="ORF">G7Y82_02205</name>
</gene>
<dbReference type="EMBL" id="JAAVXB010000001">
    <property type="protein sequence ID" value="NKF21112.1"/>
    <property type="molecule type" value="Genomic_DNA"/>
</dbReference>
<keyword evidence="2" id="KW-1185">Reference proteome</keyword>
<dbReference type="InterPro" id="IPR023373">
    <property type="entry name" value="YmcC_sf"/>
</dbReference>
<dbReference type="SUPFAM" id="SSF159270">
    <property type="entry name" value="YmcC-like"/>
    <property type="match status" value="1"/>
</dbReference>
<evidence type="ECO:0000313" key="1">
    <source>
        <dbReference type="EMBL" id="NKF21112.1"/>
    </source>
</evidence>
<proteinExistence type="predicted"/>
<sequence length="208" mass="23437">MSTGCSPDSGVSLAIQTIRGGYERRDRYPLTKADIERIPYSTLGFWVGRGMRIIVVMKTLTPPYTAVWESTDRAHLTTQNGVITQTSGMPTDLIGYEFPELPVMTLDALSAIAKRPLSGTIRTSERTNAVSAIESTFTLGAAERITILDDDYDVIPVREQLKVPSRHWQAENRYWIRESDDLIIKGQRAFAPQFPAMNWERFPNPKKS</sequence>
<keyword evidence="1" id="KW-0449">Lipoprotein</keyword>